<dbReference type="PANTHER" id="PTHR34220">
    <property type="entry name" value="SENSOR HISTIDINE KINASE YPDA"/>
    <property type="match status" value="1"/>
</dbReference>
<gene>
    <name evidence="3" type="ORF">FHS03_000694</name>
</gene>
<proteinExistence type="predicted"/>
<feature type="transmembrane region" description="Helical" evidence="1">
    <location>
        <begin position="62"/>
        <end position="84"/>
    </location>
</feature>
<feature type="transmembrane region" description="Helical" evidence="1">
    <location>
        <begin position="141"/>
        <end position="164"/>
    </location>
</feature>
<dbReference type="RefSeq" id="WP_183439643.1">
    <property type="nucleotide sequence ID" value="NZ_JACHXD010000002.1"/>
</dbReference>
<sequence length="372" mass="41838">MPLLYSLPMITFLVQQRHWAHALLRIVLANALIWGLICLFGAQSSYLDAALQGKPRPYLSYLSRWVIGHIPIALYSTGVYAFFARHPRWLGQARHLVTVYLLLALAYLPLECLYYATAYVLRVDGVFSSARFWEVLLASNNYSWFFQMAWMSGAYVTIVAICSWRQSTMLRLDLQEQRLQALRGQLEPHFIFNALNAISALVRADDKPVALSGISRLSELLRYALASSERDSVSVAQELDFIRGYLALQELRYGEKLQWSIGGETQVRDGDCPPLLLQPLVENAVKHGLERHGGSGDIVLDFERMGERMRIRLSNRVSGDGGDASAAGLGIGLRNTAARLQLAYGEAASLRTHHDGQRFQVEIEMLFYLEAA</sequence>
<dbReference type="InterPro" id="IPR050640">
    <property type="entry name" value="Bact_2-comp_sensor_kinase"/>
</dbReference>
<comment type="caution">
    <text evidence="3">The sequence shown here is derived from an EMBL/GenBank/DDBJ whole genome shotgun (WGS) entry which is preliminary data.</text>
</comment>
<evidence type="ECO:0000313" key="4">
    <source>
        <dbReference type="Proteomes" id="UP000541535"/>
    </source>
</evidence>
<evidence type="ECO:0000256" key="1">
    <source>
        <dbReference type="SAM" id="Phobius"/>
    </source>
</evidence>
<feature type="domain" description="Signal transduction histidine kinase internal region" evidence="2">
    <location>
        <begin position="178"/>
        <end position="257"/>
    </location>
</feature>
<keyword evidence="4" id="KW-1185">Reference proteome</keyword>
<organism evidence="3 4">
    <name type="scientific">Pseudoduganella violacea</name>
    <dbReference type="NCBI Taxonomy" id="1715466"/>
    <lineage>
        <taxon>Bacteria</taxon>
        <taxon>Pseudomonadati</taxon>
        <taxon>Pseudomonadota</taxon>
        <taxon>Betaproteobacteria</taxon>
        <taxon>Burkholderiales</taxon>
        <taxon>Oxalobacteraceae</taxon>
        <taxon>Telluria group</taxon>
        <taxon>Pseudoduganella</taxon>
    </lineage>
</organism>
<name>A0A7W5FSZ3_9BURK</name>
<dbReference type="InterPro" id="IPR036890">
    <property type="entry name" value="HATPase_C_sf"/>
</dbReference>
<feature type="transmembrane region" description="Helical" evidence="1">
    <location>
        <begin position="96"/>
        <end position="121"/>
    </location>
</feature>
<protein>
    <recommendedName>
        <fullName evidence="2">Signal transduction histidine kinase internal region domain-containing protein</fullName>
    </recommendedName>
</protein>
<keyword evidence="1" id="KW-0472">Membrane</keyword>
<dbReference type="InterPro" id="IPR010559">
    <property type="entry name" value="Sig_transdc_His_kin_internal"/>
</dbReference>
<keyword evidence="1" id="KW-0812">Transmembrane</keyword>
<dbReference type="GO" id="GO:0016020">
    <property type="term" value="C:membrane"/>
    <property type="evidence" value="ECO:0007669"/>
    <property type="project" value="InterPro"/>
</dbReference>
<feature type="transmembrane region" description="Helical" evidence="1">
    <location>
        <begin position="22"/>
        <end position="42"/>
    </location>
</feature>
<evidence type="ECO:0000259" key="2">
    <source>
        <dbReference type="Pfam" id="PF06580"/>
    </source>
</evidence>
<dbReference type="SUPFAM" id="SSF55874">
    <property type="entry name" value="ATPase domain of HSP90 chaperone/DNA topoisomerase II/histidine kinase"/>
    <property type="match status" value="1"/>
</dbReference>
<dbReference type="PANTHER" id="PTHR34220:SF7">
    <property type="entry name" value="SENSOR HISTIDINE KINASE YPDA"/>
    <property type="match status" value="1"/>
</dbReference>
<evidence type="ECO:0000313" key="3">
    <source>
        <dbReference type="EMBL" id="MBB3117668.1"/>
    </source>
</evidence>
<dbReference type="EMBL" id="JACHXD010000002">
    <property type="protein sequence ID" value="MBB3117668.1"/>
    <property type="molecule type" value="Genomic_DNA"/>
</dbReference>
<dbReference type="GO" id="GO:0000155">
    <property type="term" value="F:phosphorelay sensor kinase activity"/>
    <property type="evidence" value="ECO:0007669"/>
    <property type="project" value="InterPro"/>
</dbReference>
<dbReference type="Proteomes" id="UP000541535">
    <property type="component" value="Unassembled WGS sequence"/>
</dbReference>
<dbReference type="Pfam" id="PF06580">
    <property type="entry name" value="His_kinase"/>
    <property type="match status" value="1"/>
</dbReference>
<dbReference type="Gene3D" id="3.30.565.10">
    <property type="entry name" value="Histidine kinase-like ATPase, C-terminal domain"/>
    <property type="match status" value="1"/>
</dbReference>
<dbReference type="AlphaFoldDB" id="A0A7W5FSZ3"/>
<reference evidence="3 4" key="1">
    <citation type="submission" date="2020-08" db="EMBL/GenBank/DDBJ databases">
        <title>Genomic Encyclopedia of Type Strains, Phase III (KMG-III): the genomes of soil and plant-associated and newly described type strains.</title>
        <authorList>
            <person name="Whitman W."/>
        </authorList>
    </citation>
    <scope>NUCLEOTIDE SEQUENCE [LARGE SCALE GENOMIC DNA]</scope>
    <source>
        <strain evidence="3 4">CECT 8897</strain>
    </source>
</reference>
<accession>A0A7W5FSZ3</accession>
<keyword evidence="1" id="KW-1133">Transmembrane helix</keyword>